<name>A0ABT4E043_9BACL</name>
<reference evidence="1 2" key="1">
    <citation type="submission" date="2022-05" db="EMBL/GenBank/DDBJ databases">
        <title>Genome Sequencing of Bee-Associated Microbes.</title>
        <authorList>
            <person name="Dunlap C."/>
        </authorList>
    </citation>
    <scope>NUCLEOTIDE SEQUENCE [LARGE SCALE GENOMIC DNA]</scope>
    <source>
        <strain evidence="1 2">NRRL NRS-1438</strain>
    </source>
</reference>
<sequence>MNINLQKDTDMKLIHMACSLLIIMLLIFPADSNAAKTQASPQADSITLLYQDMLMIFLGPQIDAAVAGYYKKVFSATPIVYPYQIAVVRAERLGGFRQFHFMIELEVTPVVGPHITVGKDRLTFEAGAAIQGTAKLVKYEHVETHALPPNWQHIKK</sequence>
<dbReference type="RefSeq" id="WP_254912260.1">
    <property type="nucleotide sequence ID" value="NZ_JAMDLV010000026.1"/>
</dbReference>
<protein>
    <submittedName>
        <fullName evidence="1">DUF3888 domain-containing protein</fullName>
    </submittedName>
</protein>
<dbReference type="Pfam" id="PF13027">
    <property type="entry name" value="DUF3888"/>
    <property type="match status" value="1"/>
</dbReference>
<keyword evidence="2" id="KW-1185">Reference proteome</keyword>
<accession>A0ABT4E043</accession>
<dbReference type="Proteomes" id="UP001207626">
    <property type="component" value="Unassembled WGS sequence"/>
</dbReference>
<dbReference type="EMBL" id="JAMDLW010000056">
    <property type="protein sequence ID" value="MCY9522977.1"/>
    <property type="molecule type" value="Genomic_DNA"/>
</dbReference>
<proteinExistence type="predicted"/>
<comment type="caution">
    <text evidence="1">The sequence shown here is derived from an EMBL/GenBank/DDBJ whole genome shotgun (WGS) entry which is preliminary data.</text>
</comment>
<dbReference type="InterPro" id="IPR024984">
    <property type="entry name" value="DUF3888"/>
</dbReference>
<evidence type="ECO:0000313" key="2">
    <source>
        <dbReference type="Proteomes" id="UP001207626"/>
    </source>
</evidence>
<evidence type="ECO:0000313" key="1">
    <source>
        <dbReference type="EMBL" id="MCY9522977.1"/>
    </source>
</evidence>
<gene>
    <name evidence="1" type="ORF">M5X09_25500</name>
</gene>
<organism evidence="1 2">
    <name type="scientific">Paenibacillus apiarius</name>
    <dbReference type="NCBI Taxonomy" id="46240"/>
    <lineage>
        <taxon>Bacteria</taxon>
        <taxon>Bacillati</taxon>
        <taxon>Bacillota</taxon>
        <taxon>Bacilli</taxon>
        <taxon>Bacillales</taxon>
        <taxon>Paenibacillaceae</taxon>
        <taxon>Paenibacillus</taxon>
    </lineage>
</organism>